<comment type="caution">
    <text evidence="2">The sequence shown here is derived from an EMBL/GenBank/DDBJ whole genome shotgun (WGS) entry which is preliminary data.</text>
</comment>
<keyword evidence="3" id="KW-1185">Reference proteome</keyword>
<dbReference type="Proteomes" id="UP001180453">
    <property type="component" value="Unassembled WGS sequence"/>
</dbReference>
<reference evidence="2 3" key="1">
    <citation type="submission" date="2023-07" db="EMBL/GenBank/DDBJ databases">
        <title>Sorghum-associated microbial communities from plants grown in Nebraska, USA.</title>
        <authorList>
            <person name="Schachtman D."/>
        </authorList>
    </citation>
    <scope>NUCLEOTIDE SEQUENCE [LARGE SCALE GENOMIC DNA]</scope>
    <source>
        <strain evidence="2 3">BE314</strain>
    </source>
</reference>
<keyword evidence="1" id="KW-0175">Coiled coil</keyword>
<proteinExistence type="predicted"/>
<evidence type="ECO:0000313" key="3">
    <source>
        <dbReference type="Proteomes" id="UP001180453"/>
    </source>
</evidence>
<dbReference type="RefSeq" id="WP_310264799.1">
    <property type="nucleotide sequence ID" value="NZ_JAVDXU010000001.1"/>
</dbReference>
<feature type="coiled-coil region" evidence="1">
    <location>
        <begin position="8"/>
        <end position="35"/>
    </location>
</feature>
<protein>
    <submittedName>
        <fullName evidence="2">Uncharacterized protein</fullName>
    </submittedName>
</protein>
<accession>A0ABU1YLK7</accession>
<sequence>MTARETYIENIKLELDGLNEQLSSFETKVTHARRDARERYTAELARLREHSRDALVKWEALQTSGEASWHQWVSEMDRTRDVFIHAFHDFKARL</sequence>
<name>A0ABU1YLK7_ROSSA</name>
<gene>
    <name evidence="2" type="ORF">J2X20_002373</name>
</gene>
<evidence type="ECO:0000256" key="1">
    <source>
        <dbReference type="SAM" id="Coils"/>
    </source>
</evidence>
<organism evidence="2 3">
    <name type="scientific">Roseateles saccharophilus</name>
    <name type="common">Pseudomonas saccharophila</name>
    <dbReference type="NCBI Taxonomy" id="304"/>
    <lineage>
        <taxon>Bacteria</taxon>
        <taxon>Pseudomonadati</taxon>
        <taxon>Pseudomonadota</taxon>
        <taxon>Betaproteobacteria</taxon>
        <taxon>Burkholderiales</taxon>
        <taxon>Sphaerotilaceae</taxon>
        <taxon>Roseateles</taxon>
    </lineage>
</organism>
<dbReference type="EMBL" id="JAVDXU010000001">
    <property type="protein sequence ID" value="MDR7269744.1"/>
    <property type="molecule type" value="Genomic_DNA"/>
</dbReference>
<evidence type="ECO:0000313" key="2">
    <source>
        <dbReference type="EMBL" id="MDR7269744.1"/>
    </source>
</evidence>